<keyword evidence="10 15" id="KW-0378">Hydrolase</keyword>
<keyword evidence="9" id="KW-0574">Periplasm</keyword>
<organism evidence="15 16">
    <name type="scientific">Taishania pollutisoli</name>
    <dbReference type="NCBI Taxonomy" id="2766479"/>
    <lineage>
        <taxon>Bacteria</taxon>
        <taxon>Pseudomonadati</taxon>
        <taxon>Bacteroidota</taxon>
        <taxon>Flavobacteriia</taxon>
        <taxon>Flavobacteriales</taxon>
        <taxon>Crocinitomicaceae</taxon>
        <taxon>Taishania</taxon>
    </lineage>
</organism>
<evidence type="ECO:0000256" key="11">
    <source>
        <dbReference type="ARBA" id="ARBA00022833"/>
    </source>
</evidence>
<evidence type="ECO:0000256" key="7">
    <source>
        <dbReference type="ARBA" id="ARBA00022723"/>
    </source>
</evidence>
<keyword evidence="11" id="KW-0862">Zinc</keyword>
<dbReference type="EC" id="3.5.2.6" evidence="6"/>
<dbReference type="SUPFAM" id="SSF56281">
    <property type="entry name" value="Metallo-hydrolase/oxidoreductase"/>
    <property type="match status" value="1"/>
</dbReference>
<keyword evidence="8 13" id="KW-0732">Signal</keyword>
<evidence type="ECO:0000256" key="12">
    <source>
        <dbReference type="ARBA" id="ARBA00023251"/>
    </source>
</evidence>
<dbReference type="Gene3D" id="3.60.15.10">
    <property type="entry name" value="Ribonuclease Z/Hydroxyacylglutathione hydrolase-like"/>
    <property type="match status" value="1"/>
</dbReference>
<dbReference type="CDD" id="cd16302">
    <property type="entry name" value="CcrA-like_MBL-B1"/>
    <property type="match status" value="1"/>
</dbReference>
<feature type="chain" id="PRO_5035319733" description="beta-lactamase" evidence="13">
    <location>
        <begin position="21"/>
        <end position="251"/>
    </location>
</feature>
<comment type="similarity">
    <text evidence="4">Belongs to the metallo-beta-lactamase superfamily. Class-B beta-lactamase family.</text>
</comment>
<name>A0A8J6PDX2_9FLAO</name>
<keyword evidence="12" id="KW-0046">Antibiotic resistance</keyword>
<comment type="caution">
    <text evidence="15">The sequence shown here is derived from an EMBL/GenBank/DDBJ whole genome shotgun (WGS) entry which is preliminary data.</text>
</comment>
<feature type="signal peptide" evidence="13">
    <location>
        <begin position="1"/>
        <end position="20"/>
    </location>
</feature>
<dbReference type="NCBIfam" id="NF033088">
    <property type="entry name" value="bla_subclass_B1"/>
    <property type="match status" value="1"/>
</dbReference>
<evidence type="ECO:0000256" key="1">
    <source>
        <dbReference type="ARBA" id="ARBA00001526"/>
    </source>
</evidence>
<dbReference type="GO" id="GO:0017001">
    <property type="term" value="P:antibiotic catabolic process"/>
    <property type="evidence" value="ECO:0007669"/>
    <property type="project" value="UniProtKB-ARBA"/>
</dbReference>
<comment type="catalytic activity">
    <reaction evidence="1">
        <text>a beta-lactam + H2O = a substituted beta-amino acid</text>
        <dbReference type="Rhea" id="RHEA:20401"/>
        <dbReference type="ChEBI" id="CHEBI:15377"/>
        <dbReference type="ChEBI" id="CHEBI:35627"/>
        <dbReference type="ChEBI" id="CHEBI:140347"/>
        <dbReference type="EC" id="3.5.2.6"/>
    </reaction>
</comment>
<dbReference type="PANTHER" id="PTHR42951">
    <property type="entry name" value="METALLO-BETA-LACTAMASE DOMAIN-CONTAINING"/>
    <property type="match status" value="1"/>
</dbReference>
<evidence type="ECO:0000256" key="6">
    <source>
        <dbReference type="ARBA" id="ARBA00012865"/>
    </source>
</evidence>
<comment type="subunit">
    <text evidence="5">Monomer.</text>
</comment>
<gene>
    <name evidence="15" type="primary">bla</name>
    <name evidence="15" type="ORF">H9Y05_04980</name>
</gene>
<dbReference type="SMART" id="SM00849">
    <property type="entry name" value="Lactamase_B"/>
    <property type="match status" value="1"/>
</dbReference>
<dbReference type="InterPro" id="IPR036866">
    <property type="entry name" value="RibonucZ/Hydroxyglut_hydro"/>
</dbReference>
<evidence type="ECO:0000256" key="10">
    <source>
        <dbReference type="ARBA" id="ARBA00022801"/>
    </source>
</evidence>
<evidence type="ECO:0000256" key="13">
    <source>
        <dbReference type="SAM" id="SignalP"/>
    </source>
</evidence>
<keyword evidence="7" id="KW-0479">Metal-binding</keyword>
<dbReference type="RefSeq" id="WP_216713659.1">
    <property type="nucleotide sequence ID" value="NZ_JACVEL010000002.1"/>
</dbReference>
<reference evidence="15" key="1">
    <citation type="submission" date="2020-09" db="EMBL/GenBank/DDBJ databases">
        <title>Taishania pollutisoli gen. nov., sp. nov., Isolated from Tetrabromobisphenol A-Contaminated Soil.</title>
        <authorList>
            <person name="Chen Q."/>
        </authorList>
    </citation>
    <scope>NUCLEOTIDE SEQUENCE</scope>
    <source>
        <strain evidence="15">CZZ-1</strain>
    </source>
</reference>
<proteinExistence type="inferred from homology"/>
<comment type="subcellular location">
    <subcellularLocation>
        <location evidence="3">Periplasm</location>
    </subcellularLocation>
</comment>
<dbReference type="InterPro" id="IPR001279">
    <property type="entry name" value="Metallo-B-lactamas"/>
</dbReference>
<keyword evidence="16" id="KW-1185">Reference proteome</keyword>
<dbReference type="Proteomes" id="UP000652681">
    <property type="component" value="Unassembled WGS sequence"/>
</dbReference>
<dbReference type="PANTHER" id="PTHR42951:SF4">
    <property type="entry name" value="ACYL-COENZYME A THIOESTERASE MBLAC2"/>
    <property type="match status" value="1"/>
</dbReference>
<dbReference type="NCBIfam" id="NF012229">
    <property type="entry name" value="bla_class_B_core"/>
    <property type="match status" value="1"/>
</dbReference>
<dbReference type="Pfam" id="PF00753">
    <property type="entry name" value="Lactamase_B"/>
    <property type="match status" value="1"/>
</dbReference>
<dbReference type="GO" id="GO:0008800">
    <property type="term" value="F:beta-lactamase activity"/>
    <property type="evidence" value="ECO:0007669"/>
    <property type="project" value="UniProtKB-EC"/>
</dbReference>
<evidence type="ECO:0000256" key="3">
    <source>
        <dbReference type="ARBA" id="ARBA00004418"/>
    </source>
</evidence>
<evidence type="ECO:0000256" key="2">
    <source>
        <dbReference type="ARBA" id="ARBA00001947"/>
    </source>
</evidence>
<evidence type="ECO:0000256" key="4">
    <source>
        <dbReference type="ARBA" id="ARBA00005250"/>
    </source>
</evidence>
<dbReference type="InterPro" id="IPR050855">
    <property type="entry name" value="NDM-1-like"/>
</dbReference>
<accession>A0A8J6PDX2</accession>
<evidence type="ECO:0000313" key="16">
    <source>
        <dbReference type="Proteomes" id="UP000652681"/>
    </source>
</evidence>
<dbReference type="EMBL" id="JACVEL010000002">
    <property type="protein sequence ID" value="MBC9811825.1"/>
    <property type="molecule type" value="Genomic_DNA"/>
</dbReference>
<evidence type="ECO:0000256" key="5">
    <source>
        <dbReference type="ARBA" id="ARBA00011245"/>
    </source>
</evidence>
<evidence type="ECO:0000313" key="15">
    <source>
        <dbReference type="EMBL" id="MBC9811825.1"/>
    </source>
</evidence>
<comment type="cofactor">
    <cofactor evidence="2">
        <name>Zn(2+)</name>
        <dbReference type="ChEBI" id="CHEBI:29105"/>
    </cofactor>
</comment>
<evidence type="ECO:0000259" key="14">
    <source>
        <dbReference type="SMART" id="SM00849"/>
    </source>
</evidence>
<dbReference type="InterPro" id="IPR058199">
    <property type="entry name" value="BlaB//VIM/IMP-1"/>
</dbReference>
<dbReference type="AlphaFoldDB" id="A0A8J6PDX2"/>
<evidence type="ECO:0000256" key="9">
    <source>
        <dbReference type="ARBA" id="ARBA00022764"/>
    </source>
</evidence>
<evidence type="ECO:0000256" key="8">
    <source>
        <dbReference type="ARBA" id="ARBA00022729"/>
    </source>
</evidence>
<protein>
    <recommendedName>
        <fullName evidence="6">beta-lactamase</fullName>
        <ecNumber evidence="6">3.5.2.6</ecNumber>
    </recommendedName>
</protein>
<feature type="domain" description="Metallo-beta-lactamase" evidence="14">
    <location>
        <begin position="57"/>
        <end position="226"/>
    </location>
</feature>
<sequence>MKTFYILLISTLMVSMSVSAGKEKVIYRTTKLVIKQLSPGVYEHISFLKTDDFGIVPCNGMIVKDGDEVIIFDTTIDDASSEELINWISETLHCKITAVVATHFHVDCLGGLQAFHQHEIPSYASAQTIELAKKNKFNIPENSIGNTFTFRIGTKEVYTRYFGKGHTSDNIVAYFPDEHTLFGGCLIKERKAGKGYLGDADTKEWPATVQQIKQAFPDVKTVIPGHGKTGNKNLLDYTIRLFEEEVTSTAK</sequence>